<protein>
    <submittedName>
        <fullName evidence="9">Anti-sigma factor domain-containing protein</fullName>
    </submittedName>
</protein>
<gene>
    <name evidence="9" type="ORF">FZD51_17395</name>
</gene>
<sequence>MKKGVILEIEGRFMTMLTPEGEFLRALNTEGQHQIGEEIYFYPVENAGKDGKGLFSRLAARKKLIAAAALACILVLSLVLPFNNSSEVYAYMTIDVNPSIELGVDKELSVVELQSYNQEGRKLLSLMEDWKGKSAGYVSRKILSLAQQQGYLREHEEMIIASVLKKEVSKDSTESKKLNSQVESIKETAEAENLEVKVVEATEGEREKAKEKGLTAGKFKEEEIERKQQLEEREREKEEAAREKAESIKRKQEQQNSGSADKAKDKKETGGIKPSLQPPKGSVSKPEGKNKEADRKSDARKAKPEKRQDENKGRDRQENQKEEPRKQEHGKPERHEKHENKEGNGNGNGKKGPPSPGNNGRGNGNNGHDKGQKGNNGKSG</sequence>
<evidence type="ECO:0000259" key="8">
    <source>
        <dbReference type="PROSITE" id="PS51849"/>
    </source>
</evidence>
<reference evidence="9 10" key="1">
    <citation type="submission" date="2019-08" db="EMBL/GenBank/DDBJ databases">
        <title>Bacillus genomes from the desert of Cuatro Cienegas, Coahuila.</title>
        <authorList>
            <person name="Olmedo-Alvarez G."/>
        </authorList>
    </citation>
    <scope>NUCLEOTIDE SEQUENCE [LARGE SCALE GENOMIC DNA]</scope>
    <source>
        <strain evidence="9 10">CH446_14T</strain>
    </source>
</reference>
<name>A0A5D4R6V8_9BACI</name>
<dbReference type="Proteomes" id="UP000322139">
    <property type="component" value="Unassembled WGS sequence"/>
</dbReference>
<dbReference type="EMBL" id="VTER01000008">
    <property type="protein sequence ID" value="TYS46350.1"/>
    <property type="molecule type" value="Genomic_DNA"/>
</dbReference>
<feature type="compositionally biased region" description="Basic and acidic residues" evidence="6">
    <location>
        <begin position="261"/>
        <end position="270"/>
    </location>
</feature>
<organism evidence="9 10">
    <name type="scientific">Bacillus infantis</name>
    <dbReference type="NCBI Taxonomy" id="324767"/>
    <lineage>
        <taxon>Bacteria</taxon>
        <taxon>Bacillati</taxon>
        <taxon>Bacillota</taxon>
        <taxon>Bacilli</taxon>
        <taxon>Bacillales</taxon>
        <taxon>Bacillaceae</taxon>
        <taxon>Bacillus</taxon>
    </lineage>
</organism>
<feature type="transmembrane region" description="Helical" evidence="7">
    <location>
        <begin position="64"/>
        <end position="82"/>
    </location>
</feature>
<evidence type="ECO:0000256" key="6">
    <source>
        <dbReference type="SAM" id="MobiDB-lite"/>
    </source>
</evidence>
<dbReference type="InterPro" id="IPR024449">
    <property type="entry name" value="Anti-sigma_RsgI_N"/>
</dbReference>
<proteinExistence type="predicted"/>
<keyword evidence="4 7" id="KW-1133">Transmembrane helix</keyword>
<dbReference type="RefSeq" id="WP_148975927.1">
    <property type="nucleotide sequence ID" value="NZ_JBNIKU010000002.1"/>
</dbReference>
<dbReference type="PROSITE" id="PS51849">
    <property type="entry name" value="RSGI_N"/>
    <property type="match status" value="1"/>
</dbReference>
<keyword evidence="3 7" id="KW-0812">Transmembrane</keyword>
<evidence type="ECO:0000256" key="1">
    <source>
        <dbReference type="ARBA" id="ARBA00004162"/>
    </source>
</evidence>
<evidence type="ECO:0000256" key="7">
    <source>
        <dbReference type="SAM" id="Phobius"/>
    </source>
</evidence>
<evidence type="ECO:0000256" key="5">
    <source>
        <dbReference type="ARBA" id="ARBA00023136"/>
    </source>
</evidence>
<dbReference type="InterPro" id="IPR055431">
    <property type="entry name" value="RsgI_M"/>
</dbReference>
<dbReference type="GO" id="GO:0005886">
    <property type="term" value="C:plasma membrane"/>
    <property type="evidence" value="ECO:0007669"/>
    <property type="project" value="UniProtKB-SubCell"/>
</dbReference>
<evidence type="ECO:0000313" key="9">
    <source>
        <dbReference type="EMBL" id="TYS46350.1"/>
    </source>
</evidence>
<feature type="region of interest" description="Disordered" evidence="6">
    <location>
        <begin position="203"/>
        <end position="380"/>
    </location>
</feature>
<feature type="compositionally biased region" description="Basic and acidic residues" evidence="6">
    <location>
        <begin position="203"/>
        <end position="253"/>
    </location>
</feature>
<dbReference type="AlphaFoldDB" id="A0A5D4R6V8"/>
<feature type="compositionally biased region" description="Basic and acidic residues" evidence="6">
    <location>
        <begin position="286"/>
        <end position="342"/>
    </location>
</feature>
<evidence type="ECO:0000256" key="2">
    <source>
        <dbReference type="ARBA" id="ARBA00022475"/>
    </source>
</evidence>
<evidence type="ECO:0000313" key="10">
    <source>
        <dbReference type="Proteomes" id="UP000322139"/>
    </source>
</evidence>
<comment type="subcellular location">
    <subcellularLocation>
        <location evidence="1">Cell membrane</location>
        <topology evidence="1">Single-pass membrane protein</topology>
    </subcellularLocation>
</comment>
<comment type="caution">
    <text evidence="9">The sequence shown here is derived from an EMBL/GenBank/DDBJ whole genome shotgun (WGS) entry which is preliminary data.</text>
</comment>
<dbReference type="Pfam" id="PF12791">
    <property type="entry name" value="RsgI_N"/>
    <property type="match status" value="1"/>
</dbReference>
<keyword evidence="2" id="KW-1003">Cell membrane</keyword>
<evidence type="ECO:0000256" key="4">
    <source>
        <dbReference type="ARBA" id="ARBA00022989"/>
    </source>
</evidence>
<keyword evidence="5 7" id="KW-0472">Membrane</keyword>
<feature type="domain" description="RsgI N-terminal anti-sigma" evidence="8">
    <location>
        <begin position="2"/>
        <end position="50"/>
    </location>
</feature>
<dbReference type="Pfam" id="PF23750">
    <property type="entry name" value="RsgI_M"/>
    <property type="match status" value="1"/>
</dbReference>
<evidence type="ECO:0000256" key="3">
    <source>
        <dbReference type="ARBA" id="ARBA00022692"/>
    </source>
</evidence>
<accession>A0A5D4R6V8</accession>